<dbReference type="STRING" id="1907941.BKE30_03735"/>
<accession>A0A1S8CWK1</accession>
<evidence type="ECO:0000313" key="2">
    <source>
        <dbReference type="Proteomes" id="UP000192132"/>
    </source>
</evidence>
<dbReference type="EMBL" id="MLCN01000008">
    <property type="protein sequence ID" value="ONG41556.1"/>
    <property type="molecule type" value="Genomic_DNA"/>
</dbReference>
<reference evidence="1 2" key="1">
    <citation type="submission" date="2016-10" db="EMBL/GenBank/DDBJ databases">
        <title>Draft Genome sequence of Alkanindiges sp. strain H1.</title>
        <authorList>
            <person name="Subhash Y."/>
            <person name="Lee S."/>
        </authorList>
    </citation>
    <scope>NUCLEOTIDE SEQUENCE [LARGE SCALE GENOMIC DNA]</scope>
    <source>
        <strain evidence="1 2">H1</strain>
    </source>
</reference>
<comment type="caution">
    <text evidence="1">The sequence shown here is derived from an EMBL/GenBank/DDBJ whole genome shotgun (WGS) entry which is preliminary data.</text>
</comment>
<keyword evidence="2" id="KW-1185">Reference proteome</keyword>
<protein>
    <submittedName>
        <fullName evidence="1">Adenylate kinase</fullName>
    </submittedName>
</protein>
<dbReference type="InterPro" id="IPR052922">
    <property type="entry name" value="Cytidylate_Kinase-2"/>
</dbReference>
<dbReference type="InterPro" id="IPR027417">
    <property type="entry name" value="P-loop_NTPase"/>
</dbReference>
<dbReference type="Proteomes" id="UP000192132">
    <property type="component" value="Unassembled WGS sequence"/>
</dbReference>
<name>A0A1S8CWK1_9GAMM</name>
<proteinExistence type="predicted"/>
<organism evidence="1 2">
    <name type="scientific">Alkanindiges hydrocarboniclasticus</name>
    <dbReference type="NCBI Taxonomy" id="1907941"/>
    <lineage>
        <taxon>Bacteria</taxon>
        <taxon>Pseudomonadati</taxon>
        <taxon>Pseudomonadota</taxon>
        <taxon>Gammaproteobacteria</taxon>
        <taxon>Moraxellales</taxon>
        <taxon>Moraxellaceae</taxon>
        <taxon>Alkanindiges</taxon>
    </lineage>
</organism>
<sequence length="179" mass="20918">MTQRINVVGTSASGKTTFSKALAQKMAVPHIEMDALFWKSDWQESSNAEFFAKLEPHLQAKSWVLDGNYTRTTHLKWRQVDLVIWLDYGFGRNLYQSVSRTIKRLISGTALWEGTNNVESFQRAFLSGDSSIIWWMIKTHGKNQRKYQQMMANPEFAHIQFVRLKSPRQARQFLQQFKI</sequence>
<dbReference type="RefSeq" id="WP_076877312.1">
    <property type="nucleotide sequence ID" value="NZ_MLCN01000008.1"/>
</dbReference>
<dbReference type="AlphaFoldDB" id="A0A1S8CWK1"/>
<gene>
    <name evidence="1" type="ORF">BKE30_03735</name>
</gene>
<dbReference type="OrthoDB" id="5296079at2"/>
<keyword evidence="1" id="KW-0808">Transferase</keyword>
<dbReference type="GO" id="GO:0016301">
    <property type="term" value="F:kinase activity"/>
    <property type="evidence" value="ECO:0007669"/>
    <property type="project" value="UniProtKB-KW"/>
</dbReference>
<keyword evidence="1" id="KW-0418">Kinase</keyword>
<dbReference type="PANTHER" id="PTHR37816:SF1">
    <property type="entry name" value="TOXIN"/>
    <property type="match status" value="1"/>
</dbReference>
<evidence type="ECO:0000313" key="1">
    <source>
        <dbReference type="EMBL" id="ONG41556.1"/>
    </source>
</evidence>
<dbReference type="PANTHER" id="PTHR37816">
    <property type="entry name" value="YALI0E33011P"/>
    <property type="match status" value="1"/>
</dbReference>
<dbReference type="SUPFAM" id="SSF52540">
    <property type="entry name" value="P-loop containing nucleoside triphosphate hydrolases"/>
    <property type="match status" value="1"/>
</dbReference>
<dbReference type="Gene3D" id="3.40.50.300">
    <property type="entry name" value="P-loop containing nucleotide triphosphate hydrolases"/>
    <property type="match status" value="1"/>
</dbReference>